<accession>A0AAV9J3Q0</accession>
<feature type="domain" description="DNA polymerase alpha/delta/epsilon subunit B" evidence="7">
    <location>
        <begin position="275"/>
        <end position="520"/>
    </location>
</feature>
<organism evidence="8 9">
    <name type="scientific">Cyanidium caldarium</name>
    <name type="common">Red alga</name>
    <dbReference type="NCBI Taxonomy" id="2771"/>
    <lineage>
        <taxon>Eukaryota</taxon>
        <taxon>Rhodophyta</taxon>
        <taxon>Bangiophyceae</taxon>
        <taxon>Cyanidiales</taxon>
        <taxon>Cyanidiaceae</taxon>
        <taxon>Cyanidium</taxon>
    </lineage>
</organism>
<sequence>MLYGMLEQFRMRGMTVESAALPQLERLWRAARQTREAEDDEAAEERWWWAWTAVCPSGSLTVGAVKEVERRLQENGVLVDEGEEGGGWRVQVADAFQSAGASVEWMFPAAAERTAAVHRRHALLLRELRWMWPGEGNALGADTPGGLVPVQALMSEGGRRAALGWLSRRHADEWWLEDASGAVRLHWPTNAGEVAWMAELAAERQLVGEGGFAVVEGVCHASASALAVERLRAPPLGGFPAELPRRVERDAAVRDDDIVAHAEEDLSTEGTLWLLVAADVHLDDEETLRRLQQLLCQLYGGNENGARTISADAAPQCVFVLCGPFLRHGADALSAADGETSHAPQHAHAHSNAIDALTQACARLGAMIRAFQPALRASRSQWVLVPAASDPGGIAKVLPRPPLPSSAVAALCAHSGLSPNSVHAAANPCRLHLQVATKQNGGGDMAATSPATLQVLVHRTRLLARQLARHALLPPGHWPCARQHPDAEHALTAGVFRTLLSQRHLCPLPFQQQPLFWELDARALGTSAEVNGVCRPPDLLVLADDDLPPHCLSAPTTAYPLPPGRPLPMTTHCISTGALRPDGHGVGVSIGSGGRSVQTRLLHLDAAPAPDEE</sequence>
<evidence type="ECO:0000256" key="6">
    <source>
        <dbReference type="ARBA" id="ARBA00032930"/>
    </source>
</evidence>
<evidence type="ECO:0000256" key="3">
    <source>
        <dbReference type="ARBA" id="ARBA00022705"/>
    </source>
</evidence>
<dbReference type="AlphaFoldDB" id="A0AAV9J3Q0"/>
<dbReference type="GO" id="GO:0003677">
    <property type="term" value="F:DNA binding"/>
    <property type="evidence" value="ECO:0007669"/>
    <property type="project" value="UniProtKB-KW"/>
</dbReference>
<dbReference type="PANTHER" id="PTHR12708">
    <property type="entry name" value="DNA POLYMERASE EPSILON SUBUNIT B"/>
    <property type="match status" value="1"/>
</dbReference>
<keyword evidence="5" id="KW-0539">Nucleus</keyword>
<evidence type="ECO:0000256" key="1">
    <source>
        <dbReference type="ARBA" id="ARBA00004123"/>
    </source>
</evidence>
<keyword evidence="9" id="KW-1185">Reference proteome</keyword>
<dbReference type="Gene3D" id="3.60.21.60">
    <property type="match status" value="1"/>
</dbReference>
<evidence type="ECO:0000256" key="4">
    <source>
        <dbReference type="ARBA" id="ARBA00023125"/>
    </source>
</evidence>
<reference evidence="8 9" key="1">
    <citation type="submission" date="2022-07" db="EMBL/GenBank/DDBJ databases">
        <title>Genome-wide signatures of adaptation to extreme environments.</title>
        <authorList>
            <person name="Cho C.H."/>
            <person name="Yoon H.S."/>
        </authorList>
    </citation>
    <scope>NUCLEOTIDE SEQUENCE [LARGE SCALE GENOMIC DNA]</scope>
    <source>
        <strain evidence="8 9">DBV 063 E5</strain>
    </source>
</reference>
<dbReference type="InterPro" id="IPR016266">
    <property type="entry name" value="POLE2"/>
</dbReference>
<dbReference type="PANTHER" id="PTHR12708:SF0">
    <property type="entry name" value="DNA POLYMERASE EPSILON SUBUNIT 2"/>
    <property type="match status" value="1"/>
</dbReference>
<proteinExistence type="inferred from homology"/>
<gene>
    <name evidence="8" type="ORF">CDCA_CDCA19G4678</name>
</gene>
<comment type="similarity">
    <text evidence="2">Belongs to the DNA polymerase epsilon subunit B family.</text>
</comment>
<keyword evidence="3" id="KW-0235">DNA replication</keyword>
<keyword evidence="4" id="KW-0238">DNA-binding</keyword>
<name>A0AAV9J3Q0_CYACA</name>
<dbReference type="Pfam" id="PF04042">
    <property type="entry name" value="DNA_pol_E_B"/>
    <property type="match status" value="1"/>
</dbReference>
<evidence type="ECO:0000256" key="2">
    <source>
        <dbReference type="ARBA" id="ARBA00009560"/>
    </source>
</evidence>
<dbReference type="Proteomes" id="UP001301350">
    <property type="component" value="Unassembled WGS sequence"/>
</dbReference>
<comment type="subcellular location">
    <subcellularLocation>
        <location evidence="1">Nucleus</location>
    </subcellularLocation>
</comment>
<dbReference type="GO" id="GO:0042276">
    <property type="term" value="P:error-prone translesion synthesis"/>
    <property type="evidence" value="ECO:0007669"/>
    <property type="project" value="TreeGrafter"/>
</dbReference>
<dbReference type="EMBL" id="JANCYW010000019">
    <property type="protein sequence ID" value="KAK4538653.1"/>
    <property type="molecule type" value="Genomic_DNA"/>
</dbReference>
<evidence type="ECO:0000256" key="5">
    <source>
        <dbReference type="ARBA" id="ARBA00023242"/>
    </source>
</evidence>
<dbReference type="GO" id="GO:0008622">
    <property type="term" value="C:epsilon DNA polymerase complex"/>
    <property type="evidence" value="ECO:0007669"/>
    <property type="project" value="InterPro"/>
</dbReference>
<dbReference type="InterPro" id="IPR007185">
    <property type="entry name" value="DNA_pol_a/d/e_bsu"/>
</dbReference>
<evidence type="ECO:0000313" key="8">
    <source>
        <dbReference type="EMBL" id="KAK4538653.1"/>
    </source>
</evidence>
<dbReference type="GO" id="GO:0006261">
    <property type="term" value="P:DNA-templated DNA replication"/>
    <property type="evidence" value="ECO:0007669"/>
    <property type="project" value="InterPro"/>
</dbReference>
<evidence type="ECO:0000313" key="9">
    <source>
        <dbReference type="Proteomes" id="UP001301350"/>
    </source>
</evidence>
<protein>
    <recommendedName>
        <fullName evidence="6">DNA polymerase II subunit 2</fullName>
    </recommendedName>
</protein>
<comment type="caution">
    <text evidence="8">The sequence shown here is derived from an EMBL/GenBank/DDBJ whole genome shotgun (WGS) entry which is preliminary data.</text>
</comment>
<evidence type="ECO:0000259" key="7">
    <source>
        <dbReference type="Pfam" id="PF04042"/>
    </source>
</evidence>